<accession>A0ABW7S8S7</accession>
<evidence type="ECO:0000313" key="1">
    <source>
        <dbReference type="EMBL" id="MFI0576176.1"/>
    </source>
</evidence>
<protein>
    <recommendedName>
        <fullName evidence="3">C2H2-type domain-containing protein</fullName>
    </recommendedName>
</protein>
<gene>
    <name evidence="1" type="ORF">ACH3YB_31575</name>
</gene>
<evidence type="ECO:0008006" key="3">
    <source>
        <dbReference type="Google" id="ProtNLM"/>
    </source>
</evidence>
<keyword evidence="2" id="KW-1185">Reference proteome</keyword>
<evidence type="ECO:0000313" key="2">
    <source>
        <dbReference type="Proteomes" id="UP001610810"/>
    </source>
</evidence>
<dbReference type="RefSeq" id="WP_398353421.1">
    <property type="nucleotide sequence ID" value="NZ_JBIQWK010000011.1"/>
</dbReference>
<reference evidence="1 2" key="1">
    <citation type="submission" date="2024-10" db="EMBL/GenBank/DDBJ databases">
        <authorList>
            <person name="Wannawong T."/>
            <person name="Kuncharoen N."/>
            <person name="Mhuantong W."/>
        </authorList>
    </citation>
    <scope>NUCLEOTIDE SEQUENCE [LARGE SCALE GENOMIC DNA]</scope>
    <source>
        <strain evidence="1 2">CALK1-4</strain>
    </source>
</reference>
<proteinExistence type="predicted"/>
<dbReference type="Proteomes" id="UP001610810">
    <property type="component" value="Unassembled WGS sequence"/>
</dbReference>
<sequence length="306" mass="33565">MSDDIAFARPFVLRRDRDISDVSGTGIIADGVLFPDGHAAIHWRGRWPLTTPHPDGMDSIIAIHDHGGRGDLHVAWPDQATVRSRFRSDLAELFAVPAAVVWGTEQERDSRFREIENALRSAAASWQKNGSALVFTLGSMHVAGEFPALAAAIMPIVDDILAARDRAQKTAGRAYLLADRWEAAHGSANLLVRAAGVVLREALDNADQGPPKPGPLTGIEVRDPCPYCEGCPLIPRMLMDDHVREHHPEVQTVESGAPVPPADDEVERVRNLLLARFGADQADVVDRLIRAVERRSYCDLPHEMEV</sequence>
<organism evidence="1 2">
    <name type="scientific">Streptomyces tendae</name>
    <dbReference type="NCBI Taxonomy" id="1932"/>
    <lineage>
        <taxon>Bacteria</taxon>
        <taxon>Bacillati</taxon>
        <taxon>Actinomycetota</taxon>
        <taxon>Actinomycetes</taxon>
        <taxon>Kitasatosporales</taxon>
        <taxon>Streptomycetaceae</taxon>
        <taxon>Streptomyces</taxon>
    </lineage>
</organism>
<dbReference type="EMBL" id="JBIQWK010000011">
    <property type="protein sequence ID" value="MFI0576176.1"/>
    <property type="molecule type" value="Genomic_DNA"/>
</dbReference>
<comment type="caution">
    <text evidence="1">The sequence shown here is derived from an EMBL/GenBank/DDBJ whole genome shotgun (WGS) entry which is preliminary data.</text>
</comment>
<name>A0ABW7S8S7_STRTE</name>